<feature type="region of interest" description="Disordered" evidence="1">
    <location>
        <begin position="178"/>
        <end position="246"/>
    </location>
</feature>
<feature type="compositionally biased region" description="Low complexity" evidence="1">
    <location>
        <begin position="201"/>
        <end position="211"/>
    </location>
</feature>
<dbReference type="Gene3D" id="2.60.40.150">
    <property type="entry name" value="C2 domain"/>
    <property type="match status" value="1"/>
</dbReference>
<evidence type="ECO:0000259" key="3">
    <source>
        <dbReference type="PROSITE" id="PS50004"/>
    </source>
</evidence>
<dbReference type="InterPro" id="IPR044750">
    <property type="entry name" value="C2_SRC2/BAP"/>
</dbReference>
<gene>
    <name evidence="4" type="ORF">MKW94_029469</name>
</gene>
<sequence>MEYRPLEVTIISAKDIKDVNLFSKMDVYVLASIGGDPRTQKKTPVDHDGGKNPKWNFTMNFSIDESAAKQNRLILILQLKSEKTLGVDRDIGEVHVPIKELLDNPGAEKSTQHVSYQVRTKSGKAKGELNFSYKFGEKVSQPAPVYAAAPVPESSAYKMGEPVTAYPAAVGSSAPYPPASGSGVPYQGQGGPYPPPPTGYPPAGYGNGQPPVGYPPQQPGYGYPPQQQPGYGYPPQGGYGGYPQQPPMVMKPQKPKKNKMGGMGMGLGAGLLGGLLIGDMISDVGDYDGGFDDCGGGFDF</sequence>
<evidence type="ECO:0000313" key="5">
    <source>
        <dbReference type="Proteomes" id="UP001177140"/>
    </source>
</evidence>
<dbReference type="PROSITE" id="PS50004">
    <property type="entry name" value="C2"/>
    <property type="match status" value="1"/>
</dbReference>
<organism evidence="4 5">
    <name type="scientific">Papaver nudicaule</name>
    <name type="common">Iceland poppy</name>
    <dbReference type="NCBI Taxonomy" id="74823"/>
    <lineage>
        <taxon>Eukaryota</taxon>
        <taxon>Viridiplantae</taxon>
        <taxon>Streptophyta</taxon>
        <taxon>Embryophyta</taxon>
        <taxon>Tracheophyta</taxon>
        <taxon>Spermatophyta</taxon>
        <taxon>Magnoliopsida</taxon>
        <taxon>Ranunculales</taxon>
        <taxon>Papaveraceae</taxon>
        <taxon>Papaveroideae</taxon>
        <taxon>Papaver</taxon>
    </lineage>
</organism>
<proteinExistence type="predicted"/>
<comment type="caution">
    <text evidence="4">The sequence shown here is derived from an EMBL/GenBank/DDBJ whole genome shotgun (WGS) entry which is preliminary data.</text>
</comment>
<dbReference type="SMART" id="SM00239">
    <property type="entry name" value="C2"/>
    <property type="match status" value="1"/>
</dbReference>
<dbReference type="Proteomes" id="UP001177140">
    <property type="component" value="Unassembled WGS sequence"/>
</dbReference>
<feature type="compositionally biased region" description="Low complexity" evidence="1">
    <location>
        <begin position="178"/>
        <end position="187"/>
    </location>
</feature>
<keyword evidence="2" id="KW-0472">Membrane</keyword>
<dbReference type="SUPFAM" id="SSF49562">
    <property type="entry name" value="C2 domain (Calcium/lipid-binding domain, CaLB)"/>
    <property type="match status" value="1"/>
</dbReference>
<reference evidence="4" key="1">
    <citation type="submission" date="2022-03" db="EMBL/GenBank/DDBJ databases">
        <title>A functionally conserved STORR gene fusion in Papaver species that diverged 16.8 million years ago.</title>
        <authorList>
            <person name="Catania T."/>
        </authorList>
    </citation>
    <scope>NUCLEOTIDE SEQUENCE</scope>
    <source>
        <strain evidence="4">S-191538</strain>
    </source>
</reference>
<dbReference type="AlphaFoldDB" id="A0AA41VE67"/>
<evidence type="ECO:0000313" key="4">
    <source>
        <dbReference type="EMBL" id="MCL7039559.1"/>
    </source>
</evidence>
<dbReference type="GO" id="GO:0006952">
    <property type="term" value="P:defense response"/>
    <property type="evidence" value="ECO:0007669"/>
    <property type="project" value="InterPro"/>
</dbReference>
<dbReference type="InterPro" id="IPR000008">
    <property type="entry name" value="C2_dom"/>
</dbReference>
<dbReference type="InterPro" id="IPR035892">
    <property type="entry name" value="C2_domain_sf"/>
</dbReference>
<protein>
    <recommendedName>
        <fullName evidence="3">C2 domain-containing protein</fullName>
    </recommendedName>
</protein>
<keyword evidence="5" id="KW-1185">Reference proteome</keyword>
<accession>A0AA41VE67</accession>
<feature type="domain" description="C2" evidence="3">
    <location>
        <begin position="1"/>
        <end position="111"/>
    </location>
</feature>
<dbReference type="EMBL" id="JAJJMA010202597">
    <property type="protein sequence ID" value="MCL7039559.1"/>
    <property type="molecule type" value="Genomic_DNA"/>
</dbReference>
<evidence type="ECO:0000256" key="1">
    <source>
        <dbReference type="SAM" id="MobiDB-lite"/>
    </source>
</evidence>
<dbReference type="CDD" id="cd04051">
    <property type="entry name" value="C2_SRC2_like"/>
    <property type="match status" value="1"/>
</dbReference>
<evidence type="ECO:0000256" key="2">
    <source>
        <dbReference type="SAM" id="Phobius"/>
    </source>
</evidence>
<keyword evidence="2" id="KW-1133">Transmembrane helix</keyword>
<dbReference type="PANTHER" id="PTHR32246:SF173">
    <property type="entry name" value="C2 DOMAIN-CONTAINING PROTEIN"/>
    <property type="match status" value="1"/>
</dbReference>
<keyword evidence="2" id="KW-0812">Transmembrane</keyword>
<feature type="compositionally biased region" description="Low complexity" evidence="1">
    <location>
        <begin position="219"/>
        <end position="234"/>
    </location>
</feature>
<feature type="transmembrane region" description="Helical" evidence="2">
    <location>
        <begin position="260"/>
        <end position="278"/>
    </location>
</feature>
<dbReference type="PANTHER" id="PTHR32246">
    <property type="entry name" value="INGRESSION PROTEIN FIC1"/>
    <property type="match status" value="1"/>
</dbReference>
<name>A0AA41VE67_PAPNU</name>
<dbReference type="Pfam" id="PF00168">
    <property type="entry name" value="C2"/>
    <property type="match status" value="1"/>
</dbReference>